<protein>
    <submittedName>
        <fullName evidence="9">Nitroreductase</fullName>
    </submittedName>
</protein>
<comment type="similarity">
    <text evidence="2">Belongs to the nitroreductase family.</text>
</comment>
<dbReference type="InterPro" id="IPR033878">
    <property type="entry name" value="NfsB-like"/>
</dbReference>
<keyword evidence="4" id="KW-0288">FMN</keyword>
<dbReference type="PANTHER" id="PTHR23026">
    <property type="entry name" value="NADPH NITROREDUCTASE"/>
    <property type="match status" value="1"/>
</dbReference>
<evidence type="ECO:0000256" key="7">
    <source>
        <dbReference type="ARBA" id="ARBA00023027"/>
    </source>
</evidence>
<dbReference type="Proteomes" id="UP000198601">
    <property type="component" value="Unassembled WGS sequence"/>
</dbReference>
<gene>
    <name evidence="9" type="ORF">SAMN04487970_10557</name>
</gene>
<comment type="cofactor">
    <cofactor evidence="1">
        <name>FMN</name>
        <dbReference type="ChEBI" id="CHEBI:58210"/>
    </cofactor>
</comment>
<dbReference type="PANTHER" id="PTHR23026:SF125">
    <property type="entry name" value="OXYGEN-INSENSITIVE NAD(P)H NITROREDUCTASE"/>
    <property type="match status" value="1"/>
</dbReference>
<organism evidence="9 10">
    <name type="scientific">Paenibacillus tianmuensis</name>
    <dbReference type="NCBI Taxonomy" id="624147"/>
    <lineage>
        <taxon>Bacteria</taxon>
        <taxon>Bacillati</taxon>
        <taxon>Bacillota</taxon>
        <taxon>Bacilli</taxon>
        <taxon>Bacillales</taxon>
        <taxon>Paenibacillaceae</taxon>
        <taxon>Paenibacillus</taxon>
    </lineage>
</organism>
<dbReference type="InterPro" id="IPR050627">
    <property type="entry name" value="Nitroreductase/BluB"/>
</dbReference>
<evidence type="ECO:0000256" key="4">
    <source>
        <dbReference type="ARBA" id="ARBA00022643"/>
    </source>
</evidence>
<dbReference type="EMBL" id="FMTT01000055">
    <property type="protein sequence ID" value="SCW81671.1"/>
    <property type="molecule type" value="Genomic_DNA"/>
</dbReference>
<dbReference type="GO" id="GO:0005829">
    <property type="term" value="C:cytosol"/>
    <property type="evidence" value="ECO:0007669"/>
    <property type="project" value="TreeGrafter"/>
</dbReference>
<keyword evidence="10" id="KW-1185">Reference proteome</keyword>
<dbReference type="InterPro" id="IPR029479">
    <property type="entry name" value="Nitroreductase"/>
</dbReference>
<sequence>MQGLIEIIESEALPMEARKQQILEAFQFRHACKEFDSSKKISDADFQFILETGRLSPSSFGFEPWKFVVVQNPAIRENLLPVTWGASKQLPTASHFVVILSRTKADMVADSDYIQTMLTNVKQYPEEVRASYTKLYHKFLETDFHLLDNERVMFEWASRQTYIAFSNMMTAAAQIGIDSCPIEGFDKAKAEQVLREEGILQGNFGISCMAAFGYRVTEPRPKTRQSLEQVVQWVN</sequence>
<evidence type="ECO:0000256" key="6">
    <source>
        <dbReference type="ARBA" id="ARBA00023002"/>
    </source>
</evidence>
<dbReference type="AlphaFoldDB" id="A0A1G4TK46"/>
<dbReference type="GO" id="GO:0046256">
    <property type="term" value="P:2,4,6-trinitrotoluene catabolic process"/>
    <property type="evidence" value="ECO:0007669"/>
    <property type="project" value="TreeGrafter"/>
</dbReference>
<name>A0A1G4TK46_9BACL</name>
<evidence type="ECO:0000313" key="9">
    <source>
        <dbReference type="EMBL" id="SCW81671.1"/>
    </source>
</evidence>
<evidence type="ECO:0000256" key="2">
    <source>
        <dbReference type="ARBA" id="ARBA00007118"/>
    </source>
</evidence>
<dbReference type="Gene3D" id="3.40.109.10">
    <property type="entry name" value="NADH Oxidase"/>
    <property type="match status" value="1"/>
</dbReference>
<evidence type="ECO:0000259" key="8">
    <source>
        <dbReference type="Pfam" id="PF00881"/>
    </source>
</evidence>
<evidence type="ECO:0000256" key="5">
    <source>
        <dbReference type="ARBA" id="ARBA00022857"/>
    </source>
</evidence>
<dbReference type="SUPFAM" id="SSF55469">
    <property type="entry name" value="FMN-dependent nitroreductase-like"/>
    <property type="match status" value="1"/>
</dbReference>
<dbReference type="CDD" id="cd02149">
    <property type="entry name" value="NfsB-like"/>
    <property type="match status" value="1"/>
</dbReference>
<accession>A0A1G4TK46</accession>
<evidence type="ECO:0000256" key="1">
    <source>
        <dbReference type="ARBA" id="ARBA00001917"/>
    </source>
</evidence>
<dbReference type="STRING" id="624147.SAMN04487970_10557"/>
<evidence type="ECO:0000313" key="10">
    <source>
        <dbReference type="Proteomes" id="UP000198601"/>
    </source>
</evidence>
<feature type="domain" description="Nitroreductase" evidence="8">
    <location>
        <begin position="28"/>
        <end position="214"/>
    </location>
</feature>
<keyword evidence="7" id="KW-0520">NAD</keyword>
<keyword evidence="6" id="KW-0560">Oxidoreductase</keyword>
<keyword evidence="3" id="KW-0285">Flavoprotein</keyword>
<dbReference type="InterPro" id="IPR000415">
    <property type="entry name" value="Nitroreductase-like"/>
</dbReference>
<dbReference type="Pfam" id="PF00881">
    <property type="entry name" value="Nitroreductase"/>
    <property type="match status" value="1"/>
</dbReference>
<dbReference type="GO" id="GO:0046857">
    <property type="term" value="F:oxidoreductase activity, acting on other nitrogenous compounds as donors, with NAD or NADP as acceptor"/>
    <property type="evidence" value="ECO:0007669"/>
    <property type="project" value="TreeGrafter"/>
</dbReference>
<proteinExistence type="inferred from homology"/>
<evidence type="ECO:0000256" key="3">
    <source>
        <dbReference type="ARBA" id="ARBA00022630"/>
    </source>
</evidence>
<reference evidence="10" key="1">
    <citation type="submission" date="2016-10" db="EMBL/GenBank/DDBJ databases">
        <authorList>
            <person name="Varghese N."/>
            <person name="Submissions S."/>
        </authorList>
    </citation>
    <scope>NUCLEOTIDE SEQUENCE [LARGE SCALE GENOMIC DNA]</scope>
    <source>
        <strain evidence="10">CGMCC 1.8946</strain>
    </source>
</reference>
<keyword evidence="5" id="KW-0521">NADP</keyword>